<protein>
    <submittedName>
        <fullName evidence="1">Gas vesicle protein</fullName>
    </submittedName>
</protein>
<name>A0ABV2JHZ7_9STRE</name>
<dbReference type="EMBL" id="JBEPLN010000014">
    <property type="protein sequence ID" value="MET3634391.1"/>
    <property type="molecule type" value="Genomic_DNA"/>
</dbReference>
<evidence type="ECO:0000313" key="1">
    <source>
        <dbReference type="EMBL" id="MET3634391.1"/>
    </source>
</evidence>
<gene>
    <name evidence="1" type="ORF">ABID28_001034</name>
</gene>
<sequence length="144" mass="16283">MSKFLKTLVVGAASGAAAAYFLTTEKGKVLKEKAQDLFKDYQENKDDYHQKASDKAAEYKDLAVHTFQDYKEKWETGEITTESVVEELKTKSNQAATFAKDSFTHVKQKANQHESKVKDVTDSIVESDVQVDDIVIDYPDDHKE</sequence>
<dbReference type="Proteomes" id="UP001549037">
    <property type="component" value="Unassembled WGS sequence"/>
</dbReference>
<comment type="caution">
    <text evidence="1">The sequence shown here is derived from an EMBL/GenBank/DDBJ whole genome shotgun (WGS) entry which is preliminary data.</text>
</comment>
<keyword evidence="2" id="KW-1185">Reference proteome</keyword>
<evidence type="ECO:0000313" key="2">
    <source>
        <dbReference type="Proteomes" id="UP001549037"/>
    </source>
</evidence>
<organism evidence="1 2">
    <name type="scientific">Streptococcus porcorum</name>
    <dbReference type="NCBI Taxonomy" id="701526"/>
    <lineage>
        <taxon>Bacteria</taxon>
        <taxon>Bacillati</taxon>
        <taxon>Bacillota</taxon>
        <taxon>Bacilli</taxon>
        <taxon>Lactobacillales</taxon>
        <taxon>Streptococcaceae</taxon>
        <taxon>Streptococcus</taxon>
    </lineage>
</organism>
<reference evidence="1 2" key="1">
    <citation type="submission" date="2024-06" db="EMBL/GenBank/DDBJ databases">
        <title>Genomic Encyclopedia of Type Strains, Phase IV (KMG-IV): sequencing the most valuable type-strain genomes for metagenomic binning, comparative biology and taxonomic classification.</title>
        <authorList>
            <person name="Goeker M."/>
        </authorList>
    </citation>
    <scope>NUCLEOTIDE SEQUENCE [LARGE SCALE GENOMIC DNA]</scope>
    <source>
        <strain evidence="1 2">DSM 28302</strain>
    </source>
</reference>
<dbReference type="Pfam" id="PF12732">
    <property type="entry name" value="YtxH"/>
    <property type="match status" value="1"/>
</dbReference>
<proteinExistence type="predicted"/>
<dbReference type="RefSeq" id="WP_354368710.1">
    <property type="nucleotide sequence ID" value="NZ_JBEPLN010000014.1"/>
</dbReference>
<accession>A0ABV2JHZ7</accession>
<dbReference type="InterPro" id="IPR024623">
    <property type="entry name" value="YtxH"/>
</dbReference>